<sequence length="114" mass="12235">MRFYIFSLVSLGALTVAFAQDTTGPCNNTRGGPCDDVREATTCFASIGLGRRNPDTTAEASVYRCVDDQDAASGKKQVCECYGCDTVLEAWVKSQTTAVCSNSTVVSTARRFRA</sequence>
<keyword evidence="3" id="KW-1185">Reference proteome</keyword>
<accession>A0A9P4UZC7</accession>
<reference evidence="2" key="1">
    <citation type="journal article" date="2020" name="Stud. Mycol.">
        <title>101 Dothideomycetes genomes: a test case for predicting lifestyles and emergence of pathogens.</title>
        <authorList>
            <person name="Haridas S."/>
            <person name="Albert R."/>
            <person name="Binder M."/>
            <person name="Bloem J."/>
            <person name="Labutti K."/>
            <person name="Salamov A."/>
            <person name="Andreopoulos B."/>
            <person name="Baker S."/>
            <person name="Barry K."/>
            <person name="Bills G."/>
            <person name="Bluhm B."/>
            <person name="Cannon C."/>
            <person name="Castanera R."/>
            <person name="Culley D."/>
            <person name="Daum C."/>
            <person name="Ezra D."/>
            <person name="Gonzalez J."/>
            <person name="Henrissat B."/>
            <person name="Kuo A."/>
            <person name="Liang C."/>
            <person name="Lipzen A."/>
            <person name="Lutzoni F."/>
            <person name="Magnuson J."/>
            <person name="Mondo S."/>
            <person name="Nolan M."/>
            <person name="Ohm R."/>
            <person name="Pangilinan J."/>
            <person name="Park H.-J."/>
            <person name="Ramirez L."/>
            <person name="Alfaro M."/>
            <person name="Sun H."/>
            <person name="Tritt A."/>
            <person name="Yoshinaga Y."/>
            <person name="Zwiers L.-H."/>
            <person name="Turgeon B."/>
            <person name="Goodwin S."/>
            <person name="Spatafora J."/>
            <person name="Crous P."/>
            <person name="Grigoriev I."/>
        </authorList>
    </citation>
    <scope>NUCLEOTIDE SEQUENCE</scope>
    <source>
        <strain evidence="2">CBS 125425</strain>
    </source>
</reference>
<feature type="signal peptide" evidence="1">
    <location>
        <begin position="1"/>
        <end position="19"/>
    </location>
</feature>
<dbReference type="AlphaFoldDB" id="A0A9P4UZC7"/>
<evidence type="ECO:0000313" key="3">
    <source>
        <dbReference type="Proteomes" id="UP000799444"/>
    </source>
</evidence>
<dbReference type="OrthoDB" id="3795258at2759"/>
<evidence type="ECO:0000256" key="1">
    <source>
        <dbReference type="SAM" id="SignalP"/>
    </source>
</evidence>
<dbReference type="Proteomes" id="UP000799444">
    <property type="component" value="Unassembled WGS sequence"/>
</dbReference>
<name>A0A9P4UZC7_9PLEO</name>
<feature type="chain" id="PRO_5040504067" evidence="1">
    <location>
        <begin position="20"/>
        <end position="114"/>
    </location>
</feature>
<evidence type="ECO:0000313" key="2">
    <source>
        <dbReference type="EMBL" id="KAF2732299.1"/>
    </source>
</evidence>
<keyword evidence="1" id="KW-0732">Signal</keyword>
<proteinExistence type="predicted"/>
<dbReference type="EMBL" id="ML996179">
    <property type="protein sequence ID" value="KAF2732299.1"/>
    <property type="molecule type" value="Genomic_DNA"/>
</dbReference>
<organism evidence="2 3">
    <name type="scientific">Polyplosphaeria fusca</name>
    <dbReference type="NCBI Taxonomy" id="682080"/>
    <lineage>
        <taxon>Eukaryota</taxon>
        <taxon>Fungi</taxon>
        <taxon>Dikarya</taxon>
        <taxon>Ascomycota</taxon>
        <taxon>Pezizomycotina</taxon>
        <taxon>Dothideomycetes</taxon>
        <taxon>Pleosporomycetidae</taxon>
        <taxon>Pleosporales</taxon>
        <taxon>Tetraplosphaeriaceae</taxon>
        <taxon>Polyplosphaeria</taxon>
    </lineage>
</organism>
<comment type="caution">
    <text evidence="2">The sequence shown here is derived from an EMBL/GenBank/DDBJ whole genome shotgun (WGS) entry which is preliminary data.</text>
</comment>
<protein>
    <submittedName>
        <fullName evidence="2">Uncharacterized protein</fullName>
    </submittedName>
</protein>
<gene>
    <name evidence="2" type="ORF">EJ04DRAFT_339310</name>
</gene>